<evidence type="ECO:0000256" key="2">
    <source>
        <dbReference type="ARBA" id="ARBA00007025"/>
    </source>
</evidence>
<keyword evidence="9" id="KW-0862">Zinc</keyword>
<evidence type="ECO:0000256" key="5">
    <source>
        <dbReference type="ARBA" id="ARBA00022763"/>
    </source>
</evidence>
<dbReference type="PROSITE" id="PS51194">
    <property type="entry name" value="HELICASE_CTER"/>
    <property type="match status" value="1"/>
</dbReference>
<dbReference type="Gene3D" id="3.40.50.10810">
    <property type="entry name" value="Tandem AAA-ATPase domain"/>
    <property type="match status" value="1"/>
</dbReference>
<evidence type="ECO:0000256" key="11">
    <source>
        <dbReference type="ARBA" id="ARBA00023204"/>
    </source>
</evidence>
<dbReference type="CDD" id="cd18793">
    <property type="entry name" value="SF2_C_SNF"/>
    <property type="match status" value="1"/>
</dbReference>
<dbReference type="InterPro" id="IPR049730">
    <property type="entry name" value="SNF2/RAD54-like_C"/>
</dbReference>
<evidence type="ECO:0000256" key="4">
    <source>
        <dbReference type="ARBA" id="ARBA00022741"/>
    </source>
</evidence>
<keyword evidence="4" id="KW-0547">Nucleotide-binding</keyword>
<evidence type="ECO:0000313" key="19">
    <source>
        <dbReference type="Proteomes" id="UP000605846"/>
    </source>
</evidence>
<dbReference type="PANTHER" id="PTHR45626:SF22">
    <property type="entry name" value="DNA REPAIR PROTEIN RAD5"/>
    <property type="match status" value="1"/>
</dbReference>
<dbReference type="InterPro" id="IPR027417">
    <property type="entry name" value="P-loop_NTPase"/>
</dbReference>
<dbReference type="InterPro" id="IPR001650">
    <property type="entry name" value="Helicase_C-like"/>
</dbReference>
<evidence type="ECO:0000256" key="8">
    <source>
        <dbReference type="ARBA" id="ARBA00022806"/>
    </source>
</evidence>
<dbReference type="InterPro" id="IPR013083">
    <property type="entry name" value="Znf_RING/FYVE/PHD"/>
</dbReference>
<dbReference type="InterPro" id="IPR038718">
    <property type="entry name" value="SNF2-like_sf"/>
</dbReference>
<dbReference type="GO" id="GO:0004386">
    <property type="term" value="F:helicase activity"/>
    <property type="evidence" value="ECO:0007669"/>
    <property type="project" value="UniProtKB-KW"/>
</dbReference>
<keyword evidence="10" id="KW-0067">ATP-binding</keyword>
<dbReference type="SUPFAM" id="SSF52540">
    <property type="entry name" value="P-loop containing nucleoside triphosphate hydrolases"/>
    <property type="match status" value="2"/>
</dbReference>
<dbReference type="CDD" id="cd18008">
    <property type="entry name" value="DEXDc_SHPRH-like"/>
    <property type="match status" value="1"/>
</dbReference>
<name>A0A8H7ERJ5_9FUNG</name>
<dbReference type="GO" id="GO:0005634">
    <property type="term" value="C:nucleus"/>
    <property type="evidence" value="ECO:0007669"/>
    <property type="project" value="UniProtKB-SubCell"/>
</dbReference>
<protein>
    <submittedName>
        <fullName evidence="18">DNA helicase rad5</fullName>
    </submittedName>
</protein>
<evidence type="ECO:0000256" key="13">
    <source>
        <dbReference type="PROSITE-ProRule" id="PRU00175"/>
    </source>
</evidence>
<keyword evidence="3" id="KW-0479">Metal-binding</keyword>
<dbReference type="Gene3D" id="3.40.50.300">
    <property type="entry name" value="P-loop containing nucleotide triphosphate hydrolases"/>
    <property type="match status" value="1"/>
</dbReference>
<evidence type="ECO:0000256" key="14">
    <source>
        <dbReference type="SAM" id="MobiDB-lite"/>
    </source>
</evidence>
<comment type="similarity">
    <text evidence="2">Belongs to the SNF2/RAD54 helicase family.</text>
</comment>
<dbReference type="InterPro" id="IPR014905">
    <property type="entry name" value="HIRAN"/>
</dbReference>
<dbReference type="SMART" id="SM00490">
    <property type="entry name" value="HELICc"/>
    <property type="match status" value="1"/>
</dbReference>
<dbReference type="EMBL" id="JABAYA010000031">
    <property type="protein sequence ID" value="KAF7728830.1"/>
    <property type="molecule type" value="Genomic_DNA"/>
</dbReference>
<dbReference type="Gene3D" id="3.30.40.10">
    <property type="entry name" value="Zinc/RING finger domain, C3HC4 (zinc finger)"/>
    <property type="match status" value="1"/>
</dbReference>
<dbReference type="PROSITE" id="PS50089">
    <property type="entry name" value="ZF_RING_2"/>
    <property type="match status" value="1"/>
</dbReference>
<dbReference type="AlphaFoldDB" id="A0A8H7ERJ5"/>
<evidence type="ECO:0000259" key="16">
    <source>
        <dbReference type="PROSITE" id="PS51192"/>
    </source>
</evidence>
<dbReference type="OrthoDB" id="448448at2759"/>
<evidence type="ECO:0000256" key="1">
    <source>
        <dbReference type="ARBA" id="ARBA00004123"/>
    </source>
</evidence>
<dbReference type="Pfam" id="PF00271">
    <property type="entry name" value="Helicase_C"/>
    <property type="match status" value="1"/>
</dbReference>
<dbReference type="InterPro" id="IPR000330">
    <property type="entry name" value="SNF2_N"/>
</dbReference>
<dbReference type="SMART" id="SM00910">
    <property type="entry name" value="HIRAN"/>
    <property type="match status" value="1"/>
</dbReference>
<dbReference type="InterPro" id="IPR014001">
    <property type="entry name" value="Helicase_ATP-bd"/>
</dbReference>
<evidence type="ECO:0000256" key="3">
    <source>
        <dbReference type="ARBA" id="ARBA00022723"/>
    </source>
</evidence>
<evidence type="ECO:0000259" key="15">
    <source>
        <dbReference type="PROSITE" id="PS50089"/>
    </source>
</evidence>
<proteinExistence type="inferred from homology"/>
<dbReference type="InterPro" id="IPR050628">
    <property type="entry name" value="SNF2_RAD54_helicase_TF"/>
</dbReference>
<dbReference type="InterPro" id="IPR001841">
    <property type="entry name" value="Znf_RING"/>
</dbReference>
<evidence type="ECO:0000313" key="18">
    <source>
        <dbReference type="EMBL" id="KAF7728830.1"/>
    </source>
</evidence>
<feature type="compositionally biased region" description="Basic and acidic residues" evidence="14">
    <location>
        <begin position="1"/>
        <end position="15"/>
    </location>
</feature>
<keyword evidence="7" id="KW-0378">Hydrolase</keyword>
<dbReference type="SUPFAM" id="SSF57850">
    <property type="entry name" value="RING/U-box"/>
    <property type="match status" value="1"/>
</dbReference>
<keyword evidence="8 18" id="KW-0347">Helicase</keyword>
<feature type="domain" description="RING-type" evidence="15">
    <location>
        <begin position="781"/>
        <end position="825"/>
    </location>
</feature>
<feature type="domain" description="Helicase C-terminal" evidence="17">
    <location>
        <begin position="868"/>
        <end position="1026"/>
    </location>
</feature>
<gene>
    <name evidence="18" type="primary">RAD5</name>
    <name evidence="18" type="ORF">EC973_005456</name>
</gene>
<keyword evidence="12" id="KW-0539">Nucleus</keyword>
<dbReference type="SMART" id="SM00487">
    <property type="entry name" value="DEXDc"/>
    <property type="match status" value="1"/>
</dbReference>
<feature type="region of interest" description="Disordered" evidence="14">
    <location>
        <begin position="1"/>
        <end position="26"/>
    </location>
</feature>
<dbReference type="GO" id="GO:0006281">
    <property type="term" value="P:DNA repair"/>
    <property type="evidence" value="ECO:0007669"/>
    <property type="project" value="UniProtKB-KW"/>
</dbReference>
<dbReference type="PROSITE" id="PS51192">
    <property type="entry name" value="HELICASE_ATP_BIND_1"/>
    <property type="match status" value="1"/>
</dbReference>
<evidence type="ECO:0000256" key="9">
    <source>
        <dbReference type="ARBA" id="ARBA00022833"/>
    </source>
</evidence>
<keyword evidence="5" id="KW-0227">DNA damage</keyword>
<reference evidence="18" key="1">
    <citation type="submission" date="2020-01" db="EMBL/GenBank/DDBJ databases">
        <title>Genome Sequencing of Three Apophysomyces-Like Fungal Strains Confirms a Novel Fungal Genus in the Mucoromycota with divergent Burkholderia-like Endosymbiotic Bacteria.</title>
        <authorList>
            <person name="Stajich J.E."/>
            <person name="Macias A.M."/>
            <person name="Carter-House D."/>
            <person name="Lovett B."/>
            <person name="Kasson L.R."/>
            <person name="Berry K."/>
            <person name="Grigoriev I."/>
            <person name="Chang Y."/>
            <person name="Spatafora J."/>
            <person name="Kasson M.T."/>
        </authorList>
    </citation>
    <scope>NUCLEOTIDE SEQUENCE</scope>
    <source>
        <strain evidence="18">NRRL A-21654</strain>
    </source>
</reference>
<evidence type="ECO:0000256" key="7">
    <source>
        <dbReference type="ARBA" id="ARBA00022801"/>
    </source>
</evidence>
<evidence type="ECO:0000256" key="6">
    <source>
        <dbReference type="ARBA" id="ARBA00022771"/>
    </source>
</evidence>
<dbReference type="GO" id="GO:0008270">
    <property type="term" value="F:zinc ion binding"/>
    <property type="evidence" value="ECO:0007669"/>
    <property type="project" value="UniProtKB-KW"/>
</dbReference>
<feature type="domain" description="Helicase ATP-binding" evidence="16">
    <location>
        <begin position="408"/>
        <end position="590"/>
    </location>
</feature>
<dbReference type="GO" id="GO:0003676">
    <property type="term" value="F:nucleic acid binding"/>
    <property type="evidence" value="ECO:0007669"/>
    <property type="project" value="InterPro"/>
</dbReference>
<sequence length="1039" mass="117503">MSDESRKRPLHKEEPINETPNPFTNDDKIQTLRSFLGEQVPEQHLARLLAQSKGDLDLAANMYFATASKQQIGCSEQPVPAERPEMSYIGDMIVPGKLKLAKSTGNPNCKCPVREGDSVAITRDRTAAEGGVPWKRPRYMTASKPNLIVRFRTPCDRELGRLPQGVGKYMSKLIDLNLCAFKATVVCCPPVLKTGDDIILHLKCYIMDSAFDDPRSILANPVDSRRPVWNRGAETAEERSLSDRSLALLSIIRAVHLRPVRSLMQRMNMAIGQNEDELQDLISQSLKISASANASDYAEEPVTEETEVSDNDLNNIYQKAQIFDSQITEADDPETMALTLKPYQKRALAWMSLKEATKYDDGEVDTRAMHPLFEEYAFPMEPDAPIWPDRPKAFYLNPYTGEMLLDFPELNTQDRGGILADEMGLGKTIEILSLIHKNRFIPGSTPLPSDPQNSSPTTLIVCPMSLLAQWRDEMIRGSKPDSLKVSVYYGDARNADIKEQCCRWDGTAPDVLLTTYGTILSECAKSDNTLFQVEFWRVVLDEAHQIKNRLSKTSRACHHIKARRRWAVTGTPIQNKLEDLYSLVRFLKYEPWANYTFWRTFITIPFERKDRRAIKAVQTVLEPIVLRRTKDMRDANGNPMVPLPPKQVNIEYLGFSAAEKDIYDSVYSDSKTKFSDYCAAGNVLSHYASIFQLLLRLRQVACHPYLVVGNKTEGELREALKTDDGSVTLESLIAKYSSGADGSPLEQQRYNVDVLQNLLSKQKSISKESSKGLKEQEEDECPICLENVDVMIMMGCSHMACRPCVMDYLQSQEDKGLTGECPVCRRPVQQSELLEVSQNRDHETPSVSIQRAVGGYKSSTKIDAMLRHLRQYGKEGRKTVVFSQFTSFLDIIEVALKRAGTDFERLDGTQSQAHREKVLARFSSNDPSKSSDVLLISLRAGGIGLNLTCASRVLMMDPWWNFAIESQAIDRVHRLGQLSDVVVTRFITRDTVEERMLEIQNRKHDLVNELYMSRDETRTKQLQDLQILFSSRPSGRSEQ</sequence>
<dbReference type="Pfam" id="PF08797">
    <property type="entry name" value="HIRAN"/>
    <property type="match status" value="1"/>
</dbReference>
<accession>A0A8H7ERJ5</accession>
<evidence type="ECO:0000256" key="10">
    <source>
        <dbReference type="ARBA" id="ARBA00022840"/>
    </source>
</evidence>
<evidence type="ECO:0000259" key="17">
    <source>
        <dbReference type="PROSITE" id="PS51194"/>
    </source>
</evidence>
<dbReference type="GO" id="GO:0005524">
    <property type="term" value="F:ATP binding"/>
    <property type="evidence" value="ECO:0007669"/>
    <property type="project" value="UniProtKB-KW"/>
</dbReference>
<dbReference type="SMART" id="SM00184">
    <property type="entry name" value="RING"/>
    <property type="match status" value="1"/>
</dbReference>
<comment type="subcellular location">
    <subcellularLocation>
        <location evidence="1">Nucleus</location>
    </subcellularLocation>
</comment>
<dbReference type="GO" id="GO:0008094">
    <property type="term" value="F:ATP-dependent activity, acting on DNA"/>
    <property type="evidence" value="ECO:0007669"/>
    <property type="project" value="TreeGrafter"/>
</dbReference>
<keyword evidence="11" id="KW-0234">DNA repair</keyword>
<evidence type="ECO:0000256" key="12">
    <source>
        <dbReference type="ARBA" id="ARBA00023242"/>
    </source>
</evidence>
<dbReference type="Pfam" id="PF00176">
    <property type="entry name" value="SNF2-rel_dom"/>
    <property type="match status" value="1"/>
</dbReference>
<dbReference type="PANTHER" id="PTHR45626">
    <property type="entry name" value="TRANSCRIPTION TERMINATION FACTOR 2-RELATED"/>
    <property type="match status" value="1"/>
</dbReference>
<dbReference type="Pfam" id="PF13920">
    <property type="entry name" value="zf-C3HC4_3"/>
    <property type="match status" value="1"/>
</dbReference>
<dbReference type="GO" id="GO:0016818">
    <property type="term" value="F:hydrolase activity, acting on acid anhydrides, in phosphorus-containing anhydrides"/>
    <property type="evidence" value="ECO:0007669"/>
    <property type="project" value="InterPro"/>
</dbReference>
<comment type="caution">
    <text evidence="18">The sequence shown here is derived from an EMBL/GenBank/DDBJ whole genome shotgun (WGS) entry which is preliminary data.</text>
</comment>
<organism evidence="18 19">
    <name type="scientific">Apophysomyces ossiformis</name>
    <dbReference type="NCBI Taxonomy" id="679940"/>
    <lineage>
        <taxon>Eukaryota</taxon>
        <taxon>Fungi</taxon>
        <taxon>Fungi incertae sedis</taxon>
        <taxon>Mucoromycota</taxon>
        <taxon>Mucoromycotina</taxon>
        <taxon>Mucoromycetes</taxon>
        <taxon>Mucorales</taxon>
        <taxon>Mucorineae</taxon>
        <taxon>Mucoraceae</taxon>
        <taxon>Apophysomyces</taxon>
    </lineage>
</organism>
<keyword evidence="6 13" id="KW-0863">Zinc-finger</keyword>
<keyword evidence="19" id="KW-1185">Reference proteome</keyword>
<dbReference type="Proteomes" id="UP000605846">
    <property type="component" value="Unassembled WGS sequence"/>
</dbReference>